<proteinExistence type="predicted"/>
<gene>
    <name evidence="2" type="ORF">QTG54_014836</name>
</gene>
<evidence type="ECO:0000313" key="3">
    <source>
        <dbReference type="Proteomes" id="UP001224775"/>
    </source>
</evidence>
<protein>
    <submittedName>
        <fullName evidence="2">Uncharacterized protein</fullName>
    </submittedName>
</protein>
<organism evidence="2 3">
    <name type="scientific">Skeletonema marinoi</name>
    <dbReference type="NCBI Taxonomy" id="267567"/>
    <lineage>
        <taxon>Eukaryota</taxon>
        <taxon>Sar</taxon>
        <taxon>Stramenopiles</taxon>
        <taxon>Ochrophyta</taxon>
        <taxon>Bacillariophyta</taxon>
        <taxon>Coscinodiscophyceae</taxon>
        <taxon>Thalassiosirophycidae</taxon>
        <taxon>Thalassiosirales</taxon>
        <taxon>Skeletonemataceae</taxon>
        <taxon>Skeletonema</taxon>
        <taxon>Skeletonema marinoi-dohrnii complex</taxon>
    </lineage>
</organism>
<evidence type="ECO:0000313" key="2">
    <source>
        <dbReference type="EMBL" id="KAK1734588.1"/>
    </source>
</evidence>
<name>A0AAD8XVS7_9STRA</name>
<reference evidence="2" key="1">
    <citation type="submission" date="2023-06" db="EMBL/GenBank/DDBJ databases">
        <title>Survivors Of The Sea: Transcriptome response of Skeletonema marinoi to long-term dormancy.</title>
        <authorList>
            <person name="Pinder M.I.M."/>
            <person name="Kourtchenko O."/>
            <person name="Robertson E.K."/>
            <person name="Larsson T."/>
            <person name="Maumus F."/>
            <person name="Osuna-Cruz C.M."/>
            <person name="Vancaester E."/>
            <person name="Stenow R."/>
            <person name="Vandepoele K."/>
            <person name="Ploug H."/>
            <person name="Bruchert V."/>
            <person name="Godhe A."/>
            <person name="Topel M."/>
        </authorList>
    </citation>
    <scope>NUCLEOTIDE SEQUENCE</scope>
    <source>
        <strain evidence="2">R05AC</strain>
    </source>
</reference>
<dbReference type="AlphaFoldDB" id="A0AAD8XVS7"/>
<dbReference type="Proteomes" id="UP001224775">
    <property type="component" value="Unassembled WGS sequence"/>
</dbReference>
<comment type="caution">
    <text evidence="2">The sequence shown here is derived from an EMBL/GenBank/DDBJ whole genome shotgun (WGS) entry which is preliminary data.</text>
</comment>
<evidence type="ECO:0000256" key="1">
    <source>
        <dbReference type="SAM" id="MobiDB-lite"/>
    </source>
</evidence>
<dbReference type="EMBL" id="JATAAI010000038">
    <property type="protein sequence ID" value="KAK1734588.1"/>
    <property type="molecule type" value="Genomic_DNA"/>
</dbReference>
<sequence length="330" mass="35730">MEVVIKGDGDGDGDEAGGFTSPKEGDPCSVLLPSPSPHFGGSWRLEQKATTPAPAKKREHLSPHVTKTKRRGSWLWPPAFFFTSFWQKLEIGTKVHISDSCQKERAFNSTLVLSGGVVDTINKENGLMEVVIKGDGDGDERAFNSTLVLSGGVVDTINKENGLMEVVIKGDGDGDGDEAGGFTSPKEGDPCSVLLPSPSPHFGGSWRLEQKATTPAPAKKREHLSPHVTKTKRRGSWLWPPAFFFTSFWQKLEIGTKVHISDSCQKERAFNSTLVLSGGVVDTINKENGLMEVVIKGDGDGDGDCSASIIILIILKIYDHILADEKRSES</sequence>
<accession>A0AAD8XVS7</accession>
<feature type="region of interest" description="Disordered" evidence="1">
    <location>
        <begin position="1"/>
        <end position="29"/>
    </location>
</feature>
<keyword evidence="3" id="KW-1185">Reference proteome</keyword>